<dbReference type="RefSeq" id="WP_277732007.1">
    <property type="nucleotide sequence ID" value="NZ_CP120733.1"/>
</dbReference>
<feature type="domain" description="Flagellar hook-associated protein 2 N-terminal" evidence="6">
    <location>
        <begin position="11"/>
        <end position="112"/>
    </location>
</feature>
<feature type="domain" description="Flagellar hook-associated protein 2 C-terminal" evidence="7">
    <location>
        <begin position="334"/>
        <end position="649"/>
    </location>
</feature>
<dbReference type="Pfam" id="PF07195">
    <property type="entry name" value="FliD_C"/>
    <property type="match status" value="1"/>
</dbReference>
<name>A0ABY8EDR2_9FIRM</name>
<keyword evidence="8" id="KW-0969">Cilium</keyword>
<keyword evidence="8" id="KW-0282">Flagellum</keyword>
<comment type="subunit">
    <text evidence="2 5">Homopentamer.</text>
</comment>
<evidence type="ECO:0000256" key="2">
    <source>
        <dbReference type="ARBA" id="ARBA00011255"/>
    </source>
</evidence>
<organism evidence="8 9">
    <name type="scientific">Tepidibacter hydrothermalis</name>
    <dbReference type="NCBI Taxonomy" id="3036126"/>
    <lineage>
        <taxon>Bacteria</taxon>
        <taxon>Bacillati</taxon>
        <taxon>Bacillota</taxon>
        <taxon>Clostridia</taxon>
        <taxon>Peptostreptococcales</taxon>
        <taxon>Peptostreptococcaceae</taxon>
        <taxon>Tepidibacter</taxon>
    </lineage>
</organism>
<comment type="similarity">
    <text evidence="1 5">Belongs to the FliD family.</text>
</comment>
<evidence type="ECO:0000256" key="5">
    <source>
        <dbReference type="RuleBase" id="RU362066"/>
    </source>
</evidence>
<proteinExistence type="inferred from homology"/>
<keyword evidence="5" id="KW-0964">Secreted</keyword>
<comment type="function">
    <text evidence="5">Required for morphogenesis and for the elongation of the flagellar filament by facilitating polymerization of the flagellin monomers at the tip of growing filament. Forms a capping structure, which prevents flagellin subunits (transported through the central channel of the flagellum) from leaking out without polymerization at the distal end.</text>
</comment>
<dbReference type="InterPro" id="IPR040026">
    <property type="entry name" value="FliD"/>
</dbReference>
<protein>
    <recommendedName>
        <fullName evidence="5">Flagellar hook-associated protein 2</fullName>
        <shortName evidence="5">HAP2</shortName>
    </recommendedName>
    <alternativeName>
        <fullName evidence="5">Flagellar cap protein</fullName>
    </alternativeName>
</protein>
<accession>A0ABY8EDR2</accession>
<dbReference type="EMBL" id="CP120733">
    <property type="protein sequence ID" value="WFD10030.1"/>
    <property type="molecule type" value="Genomic_DNA"/>
</dbReference>
<keyword evidence="4 5" id="KW-0975">Bacterial flagellum</keyword>
<evidence type="ECO:0000259" key="6">
    <source>
        <dbReference type="Pfam" id="PF02465"/>
    </source>
</evidence>
<dbReference type="Pfam" id="PF02465">
    <property type="entry name" value="FliD_N"/>
    <property type="match status" value="1"/>
</dbReference>
<dbReference type="InterPro" id="IPR003481">
    <property type="entry name" value="FliD_N"/>
</dbReference>
<keyword evidence="8" id="KW-0966">Cell projection</keyword>
<evidence type="ECO:0000259" key="7">
    <source>
        <dbReference type="Pfam" id="PF07195"/>
    </source>
</evidence>
<keyword evidence="9" id="KW-1185">Reference proteome</keyword>
<dbReference type="PANTHER" id="PTHR30288">
    <property type="entry name" value="FLAGELLAR CAP/ASSEMBLY PROTEIN FLID"/>
    <property type="match status" value="1"/>
</dbReference>
<comment type="subcellular location">
    <subcellularLocation>
        <location evidence="5">Secreted</location>
    </subcellularLocation>
    <subcellularLocation>
        <location evidence="5">Bacterial flagellum</location>
    </subcellularLocation>
</comment>
<evidence type="ECO:0000313" key="8">
    <source>
        <dbReference type="EMBL" id="WFD10030.1"/>
    </source>
</evidence>
<dbReference type="Proteomes" id="UP001222800">
    <property type="component" value="Chromosome"/>
</dbReference>
<evidence type="ECO:0000256" key="1">
    <source>
        <dbReference type="ARBA" id="ARBA00009764"/>
    </source>
</evidence>
<dbReference type="InterPro" id="IPR010809">
    <property type="entry name" value="FliD_C"/>
</dbReference>
<reference evidence="8 9" key="1">
    <citation type="submission" date="2023-03" db="EMBL/GenBank/DDBJ databases">
        <title>Complete genome sequence of Tepidibacter sp. SWIR-1, isolated from a deep-sea hydrothermal vent.</title>
        <authorList>
            <person name="Li X."/>
        </authorList>
    </citation>
    <scope>NUCLEOTIDE SEQUENCE [LARGE SCALE GENOMIC DNA]</scope>
    <source>
        <strain evidence="8 9">SWIR-1</strain>
    </source>
</reference>
<evidence type="ECO:0000313" key="9">
    <source>
        <dbReference type="Proteomes" id="UP001222800"/>
    </source>
</evidence>
<gene>
    <name evidence="8" type="primary">fliD</name>
    <name evidence="8" type="ORF">P4S50_16890</name>
</gene>
<evidence type="ECO:0000256" key="4">
    <source>
        <dbReference type="ARBA" id="ARBA00023143"/>
    </source>
</evidence>
<dbReference type="PANTHER" id="PTHR30288:SF0">
    <property type="entry name" value="FLAGELLAR HOOK-ASSOCIATED PROTEIN 2"/>
    <property type="match status" value="1"/>
</dbReference>
<sequence>MSPMRIGGLASGMDTDTMVKQLMDAEKVRLNKYNQQKQTKLWTQEAYNDVNKDFANFIIDTKKDLDIGISGTVSGASWLKSASSSDEDIFKVSARAGAVEGNHKMRVKQLAKGVNVASKSDVTNDKFDKDGSIEFKVDVDGTEKTVTVNYTKDDTPDTLATKINSAVNKDGDSLGLKASYDLGSKRFFLSTEKTGEKSQIKVTSDSGNIINGKLNLGMEDRLKINKDGSVESNKALKNETLGDLIPDSYWDADGKYKFTIGGNDITLLKTDKLDALEAEINKIDGLAVTYDETKAEGDIFKIEASKNIDLKIEDEAGFLKSNLGLSGVENNLKGQDAIIDFDGAEDITYSSNQFTINGISIDLKSDPENDIKEYNISVDTDVDAVYDKIKGFVDKYNELIDKLNKKTSEKVYRDYKPLTAEEKKAMDDKDTVKLWEDKAKSGLLRNDEHITRILNSTRTGLYESVYTDYTKHANKEPDNGKLTGYSHISQVGITTGKYQDKGKLKIDEDKLKEAIQNDVDGVMDLFFSKSDITESSINSASSSDEKNNLRAEKRAETGLITRLFDDITDGMKGIIDKSGTGENSDLYRKVKSNILIDFVTKSGSKSLLDKDLMNLEKQIISENSRLAKKESAYYKKYAAMETAMNKMNSQSSWLASQLG</sequence>
<evidence type="ECO:0000256" key="3">
    <source>
        <dbReference type="ARBA" id="ARBA00023054"/>
    </source>
</evidence>
<keyword evidence="3" id="KW-0175">Coiled coil</keyword>